<evidence type="ECO:0000313" key="6">
    <source>
        <dbReference type="EMBL" id="REG10949.1"/>
    </source>
</evidence>
<evidence type="ECO:0000256" key="1">
    <source>
        <dbReference type="ARBA" id="ARBA00022801"/>
    </source>
</evidence>
<evidence type="ECO:0000256" key="4">
    <source>
        <dbReference type="PROSITE-ProRule" id="PRU01161"/>
    </source>
</evidence>
<evidence type="ECO:0000313" key="7">
    <source>
        <dbReference type="Proteomes" id="UP000256388"/>
    </source>
</evidence>
<dbReference type="GO" id="GO:0016042">
    <property type="term" value="P:lipid catabolic process"/>
    <property type="evidence" value="ECO:0007669"/>
    <property type="project" value="UniProtKB-UniRule"/>
</dbReference>
<organism evidence="6 7">
    <name type="scientific">Pelolinea submarina</name>
    <dbReference type="NCBI Taxonomy" id="913107"/>
    <lineage>
        <taxon>Bacteria</taxon>
        <taxon>Bacillati</taxon>
        <taxon>Chloroflexota</taxon>
        <taxon>Anaerolineae</taxon>
        <taxon>Anaerolineales</taxon>
        <taxon>Anaerolineaceae</taxon>
        <taxon>Pelolinea</taxon>
    </lineage>
</organism>
<keyword evidence="3 4" id="KW-0443">Lipid metabolism</keyword>
<dbReference type="Proteomes" id="UP000256388">
    <property type="component" value="Unassembled WGS sequence"/>
</dbReference>
<keyword evidence="2 4" id="KW-0442">Lipid degradation</keyword>
<proteinExistence type="predicted"/>
<feature type="active site" description="Proton acceptor" evidence="4">
    <location>
        <position position="152"/>
    </location>
</feature>
<dbReference type="RefSeq" id="WP_126440468.1">
    <property type="nucleotide sequence ID" value="NZ_AP018437.1"/>
</dbReference>
<gene>
    <name evidence="6" type="ORF">DFR64_0818</name>
</gene>
<dbReference type="PANTHER" id="PTHR14226">
    <property type="entry name" value="NEUROPATHY TARGET ESTERASE/SWISS CHEESE D.MELANOGASTER"/>
    <property type="match status" value="1"/>
</dbReference>
<evidence type="ECO:0000256" key="2">
    <source>
        <dbReference type="ARBA" id="ARBA00022963"/>
    </source>
</evidence>
<feature type="short sequence motif" description="GXSXG" evidence="4">
    <location>
        <begin position="37"/>
        <end position="41"/>
    </location>
</feature>
<reference evidence="6 7" key="1">
    <citation type="submission" date="2018-08" db="EMBL/GenBank/DDBJ databases">
        <title>Genomic Encyclopedia of Type Strains, Phase IV (KMG-IV): sequencing the most valuable type-strain genomes for metagenomic binning, comparative biology and taxonomic classification.</title>
        <authorList>
            <person name="Goeker M."/>
        </authorList>
    </citation>
    <scope>NUCLEOTIDE SEQUENCE [LARGE SCALE GENOMIC DNA]</scope>
    <source>
        <strain evidence="6 7">DSM 23923</strain>
    </source>
</reference>
<dbReference type="GO" id="GO:0016787">
    <property type="term" value="F:hydrolase activity"/>
    <property type="evidence" value="ECO:0007669"/>
    <property type="project" value="UniProtKB-UniRule"/>
</dbReference>
<keyword evidence="7" id="KW-1185">Reference proteome</keyword>
<keyword evidence="1 4" id="KW-0378">Hydrolase</keyword>
<evidence type="ECO:0000256" key="3">
    <source>
        <dbReference type="ARBA" id="ARBA00023098"/>
    </source>
</evidence>
<protein>
    <submittedName>
        <fullName evidence="6">NTE family protein</fullName>
    </submittedName>
</protein>
<dbReference type="SUPFAM" id="SSF52151">
    <property type="entry name" value="FabD/lysophospholipase-like"/>
    <property type="match status" value="1"/>
</dbReference>
<dbReference type="EMBL" id="QUMS01000001">
    <property type="protein sequence ID" value="REG10949.1"/>
    <property type="molecule type" value="Genomic_DNA"/>
</dbReference>
<feature type="short sequence motif" description="DGA/G" evidence="4">
    <location>
        <begin position="152"/>
        <end position="154"/>
    </location>
</feature>
<sequence length="307" mass="33745">MKRITLALGGGGIKGFAHIGVIRQLLEEGFEISAIAGTSVGGIVGALYAAGFSPQEMESFYKSLDFQKMINRAPNDAPSLVGLQGFFNFLHEKLGDMSFSDLKIPFVSTAVDINTGREIIINTGKILPAIQATSAIPGLFPAVRMGAMDLVDGGVLDPVPVSAARWLFPDYPIVAVSLSVPNSEWGEAEKIQVPSYVRVPDFLMQHFAQLRLSQAMKVFVDSNDITSNMIAELRLRIEKPDVLLHPKIYKYSIMDPINVDEAIAYGEESVKESLKDLNASFSTFKRINRWMRPSYMKGSLLSEIKPD</sequence>
<dbReference type="InterPro" id="IPR016035">
    <property type="entry name" value="Acyl_Trfase/lysoPLipase"/>
</dbReference>
<name>A0A347ZT44_9CHLR</name>
<dbReference type="InterPro" id="IPR002641">
    <property type="entry name" value="PNPLA_dom"/>
</dbReference>
<dbReference type="PROSITE" id="PS51635">
    <property type="entry name" value="PNPLA"/>
    <property type="match status" value="1"/>
</dbReference>
<accession>A0A347ZT44</accession>
<dbReference type="AlphaFoldDB" id="A0A347ZT44"/>
<comment type="caution">
    <text evidence="6">The sequence shown here is derived from an EMBL/GenBank/DDBJ whole genome shotgun (WGS) entry which is preliminary data.</text>
</comment>
<evidence type="ECO:0000259" key="5">
    <source>
        <dbReference type="PROSITE" id="PS51635"/>
    </source>
</evidence>
<feature type="short sequence motif" description="GXGXXG" evidence="4">
    <location>
        <begin position="10"/>
        <end position="15"/>
    </location>
</feature>
<dbReference type="Pfam" id="PF01734">
    <property type="entry name" value="Patatin"/>
    <property type="match status" value="1"/>
</dbReference>
<dbReference type="PANTHER" id="PTHR14226:SF29">
    <property type="entry name" value="NEUROPATHY TARGET ESTERASE SWS"/>
    <property type="match status" value="1"/>
</dbReference>
<dbReference type="OrthoDB" id="9770965at2"/>
<feature type="domain" description="PNPLA" evidence="5">
    <location>
        <begin position="6"/>
        <end position="165"/>
    </location>
</feature>
<dbReference type="Gene3D" id="3.40.1090.10">
    <property type="entry name" value="Cytosolic phospholipase A2 catalytic domain"/>
    <property type="match status" value="1"/>
</dbReference>
<feature type="active site" description="Nucleophile" evidence="4">
    <location>
        <position position="39"/>
    </location>
</feature>
<dbReference type="CDD" id="cd07205">
    <property type="entry name" value="Pat_PNPLA6_PNPLA7_NTE1_like"/>
    <property type="match status" value="1"/>
</dbReference>
<dbReference type="InterPro" id="IPR050301">
    <property type="entry name" value="NTE"/>
</dbReference>